<dbReference type="PANTHER" id="PTHR43684">
    <property type="match status" value="1"/>
</dbReference>
<dbReference type="Gene3D" id="3.90.226.10">
    <property type="entry name" value="2-enoyl-CoA Hydratase, Chain A, domain 1"/>
    <property type="match status" value="1"/>
</dbReference>
<dbReference type="SUPFAM" id="SSF52096">
    <property type="entry name" value="ClpP/crotonase"/>
    <property type="match status" value="1"/>
</dbReference>
<organism evidence="5 6">
    <name type="scientific">Delftia acidovorans</name>
    <name type="common">Pseudomonas acidovorans</name>
    <name type="synonym">Comamonas acidovorans</name>
    <dbReference type="NCBI Taxonomy" id="80866"/>
    <lineage>
        <taxon>Bacteria</taxon>
        <taxon>Pseudomonadati</taxon>
        <taxon>Pseudomonadota</taxon>
        <taxon>Betaproteobacteria</taxon>
        <taxon>Burkholderiales</taxon>
        <taxon>Comamonadaceae</taxon>
        <taxon>Delftia</taxon>
    </lineage>
</organism>
<evidence type="ECO:0000256" key="2">
    <source>
        <dbReference type="ARBA" id="ARBA00023140"/>
    </source>
</evidence>
<name>A0A7T2S1U4_DELAC</name>
<dbReference type="InterPro" id="IPR051053">
    <property type="entry name" value="ECH/Chromodomain_protein"/>
</dbReference>
<evidence type="ECO:0000256" key="4">
    <source>
        <dbReference type="RuleBase" id="RU003707"/>
    </source>
</evidence>
<dbReference type="PROSITE" id="PS00166">
    <property type="entry name" value="ENOYL_COA_HYDRATASE"/>
    <property type="match status" value="1"/>
</dbReference>
<dbReference type="Pfam" id="PF00378">
    <property type="entry name" value="ECH_1"/>
    <property type="match status" value="1"/>
</dbReference>
<dbReference type="PANTHER" id="PTHR43684:SF1">
    <property type="entry name" value="ENOYL-COA DELTA ISOMERASE 2"/>
    <property type="match status" value="1"/>
</dbReference>
<dbReference type="Proteomes" id="UP000594778">
    <property type="component" value="Chromosome"/>
</dbReference>
<gene>
    <name evidence="5" type="ORF">I6G66_24465</name>
</gene>
<reference evidence="5 6" key="1">
    <citation type="submission" date="2020-12" db="EMBL/GenBank/DDBJ databases">
        <title>FDA dAtabase for Regulatory Grade micrObial Sequences (FDA-ARGOS): Supporting development and validation of Infectious Disease Dx tests.</title>
        <authorList>
            <person name="Sproer C."/>
            <person name="Gronow S."/>
            <person name="Severitt S."/>
            <person name="Schroder I."/>
            <person name="Tallon L."/>
            <person name="Sadzewicz L."/>
            <person name="Zhao X."/>
            <person name="Boylan J."/>
            <person name="Ott S."/>
            <person name="Bowen H."/>
            <person name="Vavikolanu K."/>
            <person name="Mehta A."/>
            <person name="Aluvathingal J."/>
            <person name="Nadendla S."/>
            <person name="Lowell S."/>
            <person name="Myers T."/>
            <person name="Yan Y."/>
            <person name="Sichtig H."/>
        </authorList>
    </citation>
    <scope>NUCLEOTIDE SEQUENCE [LARGE SCALE GENOMIC DNA]</scope>
    <source>
        <strain evidence="5 6">FDAARGOS_909</strain>
    </source>
</reference>
<proteinExistence type="inferred from homology"/>
<keyword evidence="2" id="KW-0576">Peroxisome</keyword>
<dbReference type="InterPro" id="IPR001753">
    <property type="entry name" value="Enoyl-CoA_hydra/iso"/>
</dbReference>
<dbReference type="InterPro" id="IPR018376">
    <property type="entry name" value="Enoyl-CoA_hyd/isom_CS"/>
</dbReference>
<evidence type="ECO:0000313" key="5">
    <source>
        <dbReference type="EMBL" id="QPS07401.1"/>
    </source>
</evidence>
<dbReference type="RefSeq" id="WP_183019669.1">
    <property type="nucleotide sequence ID" value="NZ_CP065668.1"/>
</dbReference>
<protein>
    <submittedName>
        <fullName evidence="5">Enoyl-CoA hydratase/isomerase family protein</fullName>
    </submittedName>
</protein>
<dbReference type="InterPro" id="IPR029045">
    <property type="entry name" value="ClpP/crotonase-like_dom_sf"/>
</dbReference>
<comment type="similarity">
    <text evidence="4">Belongs to the enoyl-CoA hydratase/isomerase family.</text>
</comment>
<dbReference type="GO" id="GO:0004165">
    <property type="term" value="F:delta(3)-delta(2)-enoyl-CoA isomerase activity"/>
    <property type="evidence" value="ECO:0007669"/>
    <property type="project" value="UniProtKB-ARBA"/>
</dbReference>
<dbReference type="AlphaFoldDB" id="A0A7T2S1U4"/>
<sequence>MSTFRTRLDGHILHLRFGAPGAHNLMRDEWFADLDAVLHDATANPQVRCLLLSAEGKSFSSGGDLQAFLNGPFPEGGAMDTGLARCLQTLEGFAKPIVACVHGAAIGGGATILLHCDFVYAEEGTSFQFPFTRIGIVPELGSTVLLAQHAGRRLATELLLLARPFDAATAVRAGLASEALPAPEAERRAQETAAALAALPPAALRSTKRLLRRAVEPAYARAWRDECQALETRFAGAEVQEACSAFLAKRAPDFSRFS</sequence>
<evidence type="ECO:0000313" key="6">
    <source>
        <dbReference type="Proteomes" id="UP000594778"/>
    </source>
</evidence>
<evidence type="ECO:0000256" key="3">
    <source>
        <dbReference type="ARBA" id="ARBA00023235"/>
    </source>
</evidence>
<dbReference type="CDD" id="cd06558">
    <property type="entry name" value="crotonase-like"/>
    <property type="match status" value="1"/>
</dbReference>
<evidence type="ECO:0000256" key="1">
    <source>
        <dbReference type="ARBA" id="ARBA00004275"/>
    </source>
</evidence>
<keyword evidence="3 5" id="KW-0413">Isomerase</keyword>
<accession>A0A7T2S1U4</accession>
<comment type="subcellular location">
    <subcellularLocation>
        <location evidence="1">Peroxisome</location>
    </subcellularLocation>
</comment>
<dbReference type="EMBL" id="CP065668">
    <property type="protein sequence ID" value="QPS07401.1"/>
    <property type="molecule type" value="Genomic_DNA"/>
</dbReference>